<protein>
    <submittedName>
        <fullName evidence="1">Uncharacterized protein</fullName>
    </submittedName>
</protein>
<dbReference type="Proteomes" id="UP001236274">
    <property type="component" value="Unassembled WGS sequence"/>
</dbReference>
<accession>A0A133S675</accession>
<comment type="caution">
    <text evidence="1">The sequence shown here is derived from an EMBL/GenBank/DDBJ whole genome shotgun (WGS) entry which is preliminary data.</text>
</comment>
<dbReference type="EMBL" id="LRQT01000009">
    <property type="protein sequence ID" value="KXA65182.1"/>
    <property type="molecule type" value="Genomic_DNA"/>
</dbReference>
<dbReference type="STRING" id="39777.B7L28_08170"/>
<gene>
    <name evidence="1" type="ORF">HMPREF3233_00476</name>
    <name evidence="2" type="ORF">QP520_01615</name>
</gene>
<reference evidence="1 3" key="1">
    <citation type="submission" date="2016-01" db="EMBL/GenBank/DDBJ databases">
        <authorList>
            <person name="Oliw E.H."/>
        </authorList>
    </citation>
    <scope>NUCLEOTIDE SEQUENCE [LARGE SCALE GENOMIC DNA]</scope>
    <source>
        <strain evidence="1 3">CMW7756B</strain>
    </source>
</reference>
<dbReference type="AlphaFoldDB" id="A0A133S675"/>
<dbReference type="RefSeq" id="WP_005384033.1">
    <property type="nucleotide sequence ID" value="NZ_CALLHQ010000006.1"/>
</dbReference>
<name>A0A133S675_9FIRM</name>
<dbReference type="EMBL" id="JASORJ010000002">
    <property type="protein sequence ID" value="MDK7356334.1"/>
    <property type="molecule type" value="Genomic_DNA"/>
</dbReference>
<organism evidence="1">
    <name type="scientific">Veillonella atypica</name>
    <dbReference type="NCBI Taxonomy" id="39777"/>
    <lineage>
        <taxon>Bacteria</taxon>
        <taxon>Bacillati</taxon>
        <taxon>Bacillota</taxon>
        <taxon>Negativicutes</taxon>
        <taxon>Veillonellales</taxon>
        <taxon>Veillonellaceae</taxon>
        <taxon>Veillonella</taxon>
    </lineage>
</organism>
<evidence type="ECO:0000313" key="1">
    <source>
        <dbReference type="EMBL" id="KXA65182.1"/>
    </source>
</evidence>
<reference evidence="2" key="2">
    <citation type="submission" date="2023-05" db="EMBL/GenBank/DDBJ databases">
        <title>Cataloging the Phylogenetic Diversity of Human Bladder Bacteria.</title>
        <authorList>
            <person name="Du J."/>
        </authorList>
    </citation>
    <scope>NUCLEOTIDE SEQUENCE</scope>
    <source>
        <strain evidence="2">UMB10101</strain>
    </source>
</reference>
<dbReference type="PATRIC" id="fig|39777.7.peg.465"/>
<dbReference type="Proteomes" id="UP000070226">
    <property type="component" value="Unassembled WGS sequence"/>
</dbReference>
<sequence length="70" mass="7557">MGSILSIIGIFILAALKLEQFVYGKSGKQQSTTGHVTRRGIANIAGLIAFDHAISSKSVVVRKKKEDTQK</sequence>
<evidence type="ECO:0000313" key="2">
    <source>
        <dbReference type="EMBL" id="MDK7356334.1"/>
    </source>
</evidence>
<proteinExistence type="predicted"/>
<evidence type="ECO:0000313" key="3">
    <source>
        <dbReference type="Proteomes" id="UP000070226"/>
    </source>
</evidence>